<dbReference type="Pfam" id="PF13424">
    <property type="entry name" value="TPR_12"/>
    <property type="match status" value="1"/>
</dbReference>
<dbReference type="Pfam" id="PF12833">
    <property type="entry name" value="HTH_18"/>
    <property type="match status" value="1"/>
</dbReference>
<dbReference type="InterPro" id="IPR018060">
    <property type="entry name" value="HTH_AraC"/>
</dbReference>
<dbReference type="Proteomes" id="UP000182248">
    <property type="component" value="Unassembled WGS sequence"/>
</dbReference>
<gene>
    <name evidence="7" type="ORF">SAMN02927921_03552</name>
</gene>
<keyword evidence="4" id="KW-0812">Transmembrane</keyword>
<dbReference type="STRING" id="1150368.SAMN02927921_03552"/>
<evidence type="ECO:0000256" key="2">
    <source>
        <dbReference type="ARBA" id="ARBA00023125"/>
    </source>
</evidence>
<dbReference type="InterPro" id="IPR011990">
    <property type="entry name" value="TPR-like_helical_dom_sf"/>
</dbReference>
<keyword evidence="1" id="KW-0805">Transcription regulation</keyword>
<dbReference type="SMART" id="SM00028">
    <property type="entry name" value="TPR"/>
    <property type="match status" value="5"/>
</dbReference>
<keyword evidence="4" id="KW-0472">Membrane</keyword>
<dbReference type="OrthoDB" id="5295174at2"/>
<evidence type="ECO:0000256" key="5">
    <source>
        <dbReference type="SAM" id="SignalP"/>
    </source>
</evidence>
<evidence type="ECO:0000256" key="4">
    <source>
        <dbReference type="SAM" id="Phobius"/>
    </source>
</evidence>
<dbReference type="SMART" id="SM00342">
    <property type="entry name" value="HTH_ARAC"/>
    <property type="match status" value="1"/>
</dbReference>
<dbReference type="AlphaFoldDB" id="A0A1K1RI26"/>
<evidence type="ECO:0000256" key="3">
    <source>
        <dbReference type="ARBA" id="ARBA00023163"/>
    </source>
</evidence>
<dbReference type="SUPFAM" id="SSF48452">
    <property type="entry name" value="TPR-like"/>
    <property type="match status" value="2"/>
</dbReference>
<accession>A0A1K1RI26</accession>
<dbReference type="SUPFAM" id="SSF46689">
    <property type="entry name" value="Homeodomain-like"/>
    <property type="match status" value="1"/>
</dbReference>
<dbReference type="InterPro" id="IPR018062">
    <property type="entry name" value="HTH_AraC-typ_CS"/>
</dbReference>
<dbReference type="InterPro" id="IPR019734">
    <property type="entry name" value="TPR_rpt"/>
</dbReference>
<dbReference type="PANTHER" id="PTHR43280:SF29">
    <property type="entry name" value="ARAC-FAMILY TRANSCRIPTIONAL REGULATOR"/>
    <property type="match status" value="1"/>
</dbReference>
<keyword evidence="4" id="KW-1133">Transmembrane helix</keyword>
<feature type="chain" id="PRO_5012408118" evidence="5">
    <location>
        <begin position="21"/>
        <end position="548"/>
    </location>
</feature>
<keyword evidence="8" id="KW-1185">Reference proteome</keyword>
<dbReference type="Gene3D" id="1.10.10.60">
    <property type="entry name" value="Homeodomain-like"/>
    <property type="match status" value="2"/>
</dbReference>
<keyword evidence="3" id="KW-0804">Transcription</keyword>
<reference evidence="7 8" key="1">
    <citation type="submission" date="2016-11" db="EMBL/GenBank/DDBJ databases">
        <authorList>
            <person name="Jaros S."/>
            <person name="Januszkiewicz K."/>
            <person name="Wedrychowicz H."/>
        </authorList>
    </citation>
    <scope>NUCLEOTIDE SEQUENCE [LARGE SCALE GENOMIC DNA]</scope>
    <source>
        <strain evidence="7 8">CGMCC 1.12145</strain>
    </source>
</reference>
<name>A0A1K1RI26_9FLAO</name>
<dbReference type="PROSITE" id="PS01124">
    <property type="entry name" value="HTH_ARAC_FAMILY_2"/>
    <property type="match status" value="1"/>
</dbReference>
<keyword evidence="5" id="KW-0732">Signal</keyword>
<evidence type="ECO:0000259" key="6">
    <source>
        <dbReference type="PROSITE" id="PS01124"/>
    </source>
</evidence>
<dbReference type="PANTHER" id="PTHR43280">
    <property type="entry name" value="ARAC-FAMILY TRANSCRIPTIONAL REGULATOR"/>
    <property type="match status" value="1"/>
</dbReference>
<dbReference type="RefSeq" id="WP_072318804.1">
    <property type="nucleotide sequence ID" value="NZ_FPJE01000025.1"/>
</dbReference>
<organism evidence="7 8">
    <name type="scientific">Sinomicrobium oceani</name>
    <dbReference type="NCBI Taxonomy" id="1150368"/>
    <lineage>
        <taxon>Bacteria</taxon>
        <taxon>Pseudomonadati</taxon>
        <taxon>Bacteroidota</taxon>
        <taxon>Flavobacteriia</taxon>
        <taxon>Flavobacteriales</taxon>
        <taxon>Flavobacteriaceae</taxon>
        <taxon>Sinomicrobium</taxon>
    </lineage>
</organism>
<feature type="signal peptide" evidence="5">
    <location>
        <begin position="1"/>
        <end position="20"/>
    </location>
</feature>
<proteinExistence type="predicted"/>
<dbReference type="GO" id="GO:0043565">
    <property type="term" value="F:sequence-specific DNA binding"/>
    <property type="evidence" value="ECO:0007669"/>
    <property type="project" value="InterPro"/>
</dbReference>
<dbReference type="InterPro" id="IPR009057">
    <property type="entry name" value="Homeodomain-like_sf"/>
</dbReference>
<feature type="transmembrane region" description="Helical" evidence="4">
    <location>
        <begin position="355"/>
        <end position="374"/>
    </location>
</feature>
<evidence type="ECO:0000256" key="1">
    <source>
        <dbReference type="ARBA" id="ARBA00023015"/>
    </source>
</evidence>
<keyword evidence="2 7" id="KW-0238">DNA-binding</keyword>
<protein>
    <submittedName>
        <fullName evidence="7">AraC-type DNA-binding protein</fullName>
    </submittedName>
</protein>
<feature type="domain" description="HTH araC/xylS-type" evidence="6">
    <location>
        <begin position="441"/>
        <end position="545"/>
    </location>
</feature>
<sequence length="548" mass="63287">MYRKHLLFFILLPFTVFSQAQDNPLQKQEQDSLMFIRQKARDYLHACQQYHRNGQYELHKKYTDSLLEFSRSYELREAELQALMNQAIYYNNINAYEKALRIYHEALDKCGDIPNRDIARTVILVNVGNVYNNIGAYDKAIAVMDTVIQRTRMYKTPPLTAIAAYNGLSTGYSKLGDEKESLRYLEKVRKMGLEIGDTTVVVTALNNMSSSYMTLGDYGKSLDLSNNSLNLQQNIVYSKQKTTALLNIGMSYLRSGKPKQAITYLNQAGEASVQLHIVEVEMKTHNYLAEAYEATGDFESSYKEQKRYSDMVKSNMKEKGDAMTLDLKKENSDQQKIIQHGKRELAFLRAQKGKIILGCFLGFLLLSGILFFYYRKRKSLESENARLIRDFRDIHNRHDALKTQMEEIAGRIGHENAANDNNSPSYKNSSLSAADRQLLMHKLTDYMEQEKPYLDFDLNHSQLASRLGMSSNHLSEVLSLCFEQNFYNFINIYRVDEACRLMKDPEYRNLKIIAIAYESGFKSKSSFNRIFKNHTGYTPTAYKEKFCS</sequence>
<dbReference type="PROSITE" id="PS00041">
    <property type="entry name" value="HTH_ARAC_FAMILY_1"/>
    <property type="match status" value="1"/>
</dbReference>
<dbReference type="Gene3D" id="1.25.40.10">
    <property type="entry name" value="Tetratricopeptide repeat domain"/>
    <property type="match status" value="2"/>
</dbReference>
<dbReference type="EMBL" id="FPJE01000025">
    <property type="protein sequence ID" value="SFW71342.1"/>
    <property type="molecule type" value="Genomic_DNA"/>
</dbReference>
<dbReference type="GO" id="GO:0003700">
    <property type="term" value="F:DNA-binding transcription factor activity"/>
    <property type="evidence" value="ECO:0007669"/>
    <property type="project" value="InterPro"/>
</dbReference>
<evidence type="ECO:0000313" key="7">
    <source>
        <dbReference type="EMBL" id="SFW71342.1"/>
    </source>
</evidence>
<evidence type="ECO:0000313" key="8">
    <source>
        <dbReference type="Proteomes" id="UP000182248"/>
    </source>
</evidence>